<feature type="non-terminal residue" evidence="2">
    <location>
        <position position="1"/>
    </location>
</feature>
<proteinExistence type="predicted"/>
<evidence type="ECO:0000256" key="1">
    <source>
        <dbReference type="SAM" id="MobiDB-lite"/>
    </source>
</evidence>
<feature type="compositionally biased region" description="Polar residues" evidence="1">
    <location>
        <begin position="79"/>
        <end position="94"/>
    </location>
</feature>
<protein>
    <submittedName>
        <fullName evidence="2">Uncharacterized protein</fullName>
    </submittedName>
</protein>
<organism evidence="2 3">
    <name type="scientific">Thalassiosira oceanica</name>
    <name type="common">Marine diatom</name>
    <dbReference type="NCBI Taxonomy" id="159749"/>
    <lineage>
        <taxon>Eukaryota</taxon>
        <taxon>Sar</taxon>
        <taxon>Stramenopiles</taxon>
        <taxon>Ochrophyta</taxon>
        <taxon>Bacillariophyta</taxon>
        <taxon>Coscinodiscophyceae</taxon>
        <taxon>Thalassiosirophycidae</taxon>
        <taxon>Thalassiosirales</taxon>
        <taxon>Thalassiosiraceae</taxon>
        <taxon>Thalassiosira</taxon>
    </lineage>
</organism>
<dbReference type="EMBL" id="AGNL01038983">
    <property type="protein sequence ID" value="EJK52911.1"/>
    <property type="molecule type" value="Genomic_DNA"/>
</dbReference>
<gene>
    <name evidence="2" type="ORF">THAOC_27761</name>
</gene>
<keyword evidence="3" id="KW-1185">Reference proteome</keyword>
<comment type="caution">
    <text evidence="2">The sequence shown here is derived from an EMBL/GenBank/DDBJ whole genome shotgun (WGS) entry which is preliminary data.</text>
</comment>
<accession>K0RVM6</accession>
<evidence type="ECO:0000313" key="2">
    <source>
        <dbReference type="EMBL" id="EJK52911.1"/>
    </source>
</evidence>
<feature type="compositionally biased region" description="Polar residues" evidence="1">
    <location>
        <begin position="20"/>
        <end position="43"/>
    </location>
</feature>
<name>K0RVM6_THAOC</name>
<sequence length="94" mass="9708">GPPPCTAVAVLGVTVSQAYLSTSGGNNAGPSSSKKRGTQSTKYVVSGKVEGPTMDAPYGEAISNRSRASPRPTACDLDQNFTPFTNLQPPSHEI</sequence>
<dbReference type="AlphaFoldDB" id="K0RVM6"/>
<evidence type="ECO:0000313" key="3">
    <source>
        <dbReference type="Proteomes" id="UP000266841"/>
    </source>
</evidence>
<feature type="region of interest" description="Disordered" evidence="1">
    <location>
        <begin position="20"/>
        <end position="94"/>
    </location>
</feature>
<dbReference type="Proteomes" id="UP000266841">
    <property type="component" value="Unassembled WGS sequence"/>
</dbReference>
<reference evidence="2 3" key="1">
    <citation type="journal article" date="2012" name="Genome Biol.">
        <title>Genome and low-iron response of an oceanic diatom adapted to chronic iron limitation.</title>
        <authorList>
            <person name="Lommer M."/>
            <person name="Specht M."/>
            <person name="Roy A.S."/>
            <person name="Kraemer L."/>
            <person name="Andreson R."/>
            <person name="Gutowska M.A."/>
            <person name="Wolf J."/>
            <person name="Bergner S.V."/>
            <person name="Schilhabel M.B."/>
            <person name="Klostermeier U.C."/>
            <person name="Beiko R.G."/>
            <person name="Rosenstiel P."/>
            <person name="Hippler M."/>
            <person name="Laroche J."/>
        </authorList>
    </citation>
    <scope>NUCLEOTIDE SEQUENCE [LARGE SCALE GENOMIC DNA]</scope>
    <source>
        <strain evidence="2 3">CCMP1005</strain>
    </source>
</reference>